<dbReference type="InterPro" id="IPR002126">
    <property type="entry name" value="Cadherin-like_dom"/>
</dbReference>
<evidence type="ECO:0000256" key="8">
    <source>
        <dbReference type="PROSITE-ProRule" id="PRU00043"/>
    </source>
</evidence>
<keyword evidence="10" id="KW-1185">Reference proteome</keyword>
<dbReference type="PANTHER" id="PTHR24026">
    <property type="entry name" value="FAT ATYPICAL CADHERIN-RELATED"/>
    <property type="match status" value="1"/>
</dbReference>
<feature type="domain" description="Cadherin" evidence="9">
    <location>
        <begin position="612"/>
        <end position="716"/>
    </location>
</feature>
<dbReference type="GO" id="GO:0005886">
    <property type="term" value="C:plasma membrane"/>
    <property type="evidence" value="ECO:0007669"/>
    <property type="project" value="InterPro"/>
</dbReference>
<evidence type="ECO:0000256" key="3">
    <source>
        <dbReference type="ARBA" id="ARBA00022729"/>
    </source>
</evidence>
<keyword evidence="6" id="KW-1133">Transmembrane helix</keyword>
<evidence type="ECO:0000256" key="2">
    <source>
        <dbReference type="ARBA" id="ARBA00022692"/>
    </source>
</evidence>
<dbReference type="GO" id="GO:0007156">
    <property type="term" value="P:homophilic cell adhesion via plasma membrane adhesion molecules"/>
    <property type="evidence" value="ECO:0007669"/>
    <property type="project" value="InterPro"/>
</dbReference>
<dbReference type="SMART" id="SM00112">
    <property type="entry name" value="CA"/>
    <property type="match status" value="8"/>
</dbReference>
<dbReference type="WBParaSite" id="SMUV_0000284301-mRNA-1">
    <property type="protein sequence ID" value="SMUV_0000284301-mRNA-1"/>
    <property type="gene ID" value="SMUV_0000284301"/>
</dbReference>
<keyword evidence="5 8" id="KW-0106">Calcium</keyword>
<keyword evidence="3" id="KW-0732">Signal</keyword>
<comment type="subcellular location">
    <subcellularLocation>
        <location evidence="1">Membrane</location>
        <topology evidence="1">Single-pass membrane protein</topology>
    </subcellularLocation>
</comment>
<evidence type="ECO:0000313" key="11">
    <source>
        <dbReference type="WBParaSite" id="SMUV_0000284301-mRNA-1"/>
    </source>
</evidence>
<evidence type="ECO:0000256" key="5">
    <source>
        <dbReference type="ARBA" id="ARBA00022837"/>
    </source>
</evidence>
<proteinExistence type="predicted"/>
<evidence type="ECO:0000256" key="4">
    <source>
        <dbReference type="ARBA" id="ARBA00022737"/>
    </source>
</evidence>
<feature type="domain" description="Cadherin" evidence="9">
    <location>
        <begin position="503"/>
        <end position="610"/>
    </location>
</feature>
<reference evidence="11" key="1">
    <citation type="submission" date="2017-02" db="UniProtKB">
        <authorList>
            <consortium name="WormBaseParasite"/>
        </authorList>
    </citation>
    <scope>IDENTIFICATION</scope>
</reference>
<evidence type="ECO:0000256" key="7">
    <source>
        <dbReference type="ARBA" id="ARBA00023136"/>
    </source>
</evidence>
<dbReference type="Pfam" id="PF00028">
    <property type="entry name" value="Cadherin"/>
    <property type="match status" value="6"/>
</dbReference>
<feature type="domain" description="Cadherin" evidence="9">
    <location>
        <begin position="398"/>
        <end position="501"/>
    </location>
</feature>
<dbReference type="PANTHER" id="PTHR24026:SF133">
    <property type="entry name" value="CADHERIN-RELATED FAMILY MEMBER 2"/>
    <property type="match status" value="1"/>
</dbReference>
<dbReference type="InterPro" id="IPR015919">
    <property type="entry name" value="Cadherin-like_sf"/>
</dbReference>
<sequence>LELKPKIASSVSGSCNISIKVNDENDNPPKFVYVSTTINVVENSKPRFLASFQAQELDSDMFLPIVYRLSGSDSAAFSIDANGKLSSQKRFDREECDRYYLTLEATDYAGKGLTSTLSITVSIIDVNDNRPTFKEKFYSMTVSEETSSTSFTAIDIDAGENGQVKYSLISNELQNIKINEKTGEITVGKIDAEKLPKLLFNVTVIASDSGVRPLKATVPLICIFKIIIFQDINDHAPKFENSFVLVDVDQKSVGQITYVNAIDGDKTAPNNLITYRIATKISMFSIDHKTGDISILEKPDGRVEFWKFTVIAEDGGIPPKSAEAKVFVQFKDREKIANPGMDSNWLTINSSTGETRLAKQIDADTIHIFFQHSFLYTLYVGKITVILDDVNDNSPIFEKKLYNAEIVENAAIGKEITVVEAVDIDRSDHLTYSLLPLNGNNHSVSGLHIDDTGRVTVNGELDYERLTVINCSVVAVDSGGNAAVTNLSINILDANDNRPIFSPSSHFTTSISEMAMNGTVLNLSYPLAYDKDSGSFGEIFYSLTDESETFSIDNRTSQIFLIKALDYEKRSVYNISVQAVDNSADIGHSNEAFATITVNVLDVNDNAPVFVPKELPLIKVDENEQIGSVVTQIKAEDADSEENAAVKYCLLENSTRHFTIDSDGSLRLAESLSGKVGSKICATVEANDSGNPVLNATQNVCIMVIPSGANKNVPLVLWPENNSIHYFDEVILTLYELRIEICDFSDNCLQLTIFIAVNDLNDHCPEFKSEKTTFSIKENEAIKEGRDLVGVLTAAQDLDASSKHRNVCYMVKRPSTTSFFFYDQKKPELYVSESLDREQNPKYELTVVAYDCNNSCSEPGKPLTSNTTVIVDVIDVNDNFPKFRQRVFYAAAVQGRTEIGGELLTVVADDPDVEENAYCYSYSLIFTAEHLPLYINRSTGTIFANKNFRMDESASINFHVSVTDSVGHQDDALVSVMLYYFTSNLCLQIAIISYEQQLELLFDAPSELISNVKYCRFLSVATGLTAIVDTVFTRTNSTVIMAHFLDQKNSFVTVQDALRLLQFVYFRPHYWIHKFRSLVLCMLDCCLLNIFW</sequence>
<keyword evidence="7" id="KW-0472">Membrane</keyword>
<feature type="domain" description="Cadherin" evidence="9">
    <location>
        <begin position="256"/>
        <end position="341"/>
    </location>
</feature>
<keyword evidence="4" id="KW-0677">Repeat</keyword>
<protein>
    <submittedName>
        <fullName evidence="11">Cadherin</fullName>
    </submittedName>
</protein>
<dbReference type="PROSITE" id="PS00232">
    <property type="entry name" value="CADHERIN_1"/>
    <property type="match status" value="5"/>
</dbReference>
<evidence type="ECO:0000256" key="1">
    <source>
        <dbReference type="ARBA" id="ARBA00004167"/>
    </source>
</evidence>
<dbReference type="Gene3D" id="2.60.40.60">
    <property type="entry name" value="Cadherins"/>
    <property type="match status" value="8"/>
</dbReference>
<dbReference type="PROSITE" id="PS50268">
    <property type="entry name" value="CADHERIN_2"/>
    <property type="match status" value="7"/>
</dbReference>
<feature type="domain" description="Cadherin" evidence="9">
    <location>
        <begin position="134"/>
        <end position="239"/>
    </location>
</feature>
<dbReference type="GO" id="GO:0005509">
    <property type="term" value="F:calcium ion binding"/>
    <property type="evidence" value="ECO:0007669"/>
    <property type="project" value="UniProtKB-UniRule"/>
</dbReference>
<dbReference type="CDD" id="cd11304">
    <property type="entry name" value="Cadherin_repeat"/>
    <property type="match status" value="8"/>
</dbReference>
<dbReference type="AlphaFoldDB" id="A0A0N5AF12"/>
<name>A0A0N5AF12_9BILA</name>
<dbReference type="InterPro" id="IPR020894">
    <property type="entry name" value="Cadherin_CS"/>
</dbReference>
<dbReference type="STRING" id="451379.A0A0N5AF12"/>
<keyword evidence="2" id="KW-0812">Transmembrane</keyword>
<evidence type="ECO:0000256" key="6">
    <source>
        <dbReference type="ARBA" id="ARBA00022989"/>
    </source>
</evidence>
<dbReference type="PRINTS" id="PR00205">
    <property type="entry name" value="CADHERIN"/>
</dbReference>
<feature type="domain" description="Cadherin" evidence="9">
    <location>
        <begin position="32"/>
        <end position="133"/>
    </location>
</feature>
<evidence type="ECO:0000259" key="9">
    <source>
        <dbReference type="PROSITE" id="PS50268"/>
    </source>
</evidence>
<dbReference type="FunFam" id="2.60.40.60:FF:000033">
    <property type="entry name" value="FAT atypical cadherin 1"/>
    <property type="match status" value="1"/>
</dbReference>
<dbReference type="Proteomes" id="UP000046393">
    <property type="component" value="Unplaced"/>
</dbReference>
<feature type="domain" description="Cadherin" evidence="9">
    <location>
        <begin position="770"/>
        <end position="883"/>
    </location>
</feature>
<dbReference type="SUPFAM" id="SSF49313">
    <property type="entry name" value="Cadherin-like"/>
    <property type="match status" value="8"/>
</dbReference>
<evidence type="ECO:0000313" key="10">
    <source>
        <dbReference type="Proteomes" id="UP000046393"/>
    </source>
</evidence>
<organism evidence="10 11">
    <name type="scientific">Syphacia muris</name>
    <dbReference type="NCBI Taxonomy" id="451379"/>
    <lineage>
        <taxon>Eukaryota</taxon>
        <taxon>Metazoa</taxon>
        <taxon>Ecdysozoa</taxon>
        <taxon>Nematoda</taxon>
        <taxon>Chromadorea</taxon>
        <taxon>Rhabditida</taxon>
        <taxon>Spirurina</taxon>
        <taxon>Oxyuridomorpha</taxon>
        <taxon>Oxyuroidea</taxon>
        <taxon>Oxyuridae</taxon>
        <taxon>Syphacia</taxon>
    </lineage>
</organism>
<accession>A0A0N5AF12</accession>